<dbReference type="Gene3D" id="1.10.260.40">
    <property type="entry name" value="lambda repressor-like DNA-binding domains"/>
    <property type="match status" value="1"/>
</dbReference>
<dbReference type="RefSeq" id="WP_127026974.1">
    <property type="nucleotide sequence ID" value="NZ_RYFG02000120.1"/>
</dbReference>
<dbReference type="InterPro" id="IPR001387">
    <property type="entry name" value="Cro/C1-type_HTH"/>
</dbReference>
<dbReference type="EMBL" id="RYFG02000120">
    <property type="protein sequence ID" value="TRW89937.1"/>
    <property type="molecule type" value="Genomic_DNA"/>
</dbReference>
<reference evidence="3 4" key="1">
    <citation type="journal article" date="2019" name="Antonie Van Leeuwenhoek">
        <title>Description of 'Ca. Methylobacter oryzae' KRF1, a novel species from the environmentally important Methylobacter clade 2.</title>
        <authorList>
            <person name="Khatri K."/>
            <person name="Mohite J.A."/>
            <person name="Pandit P.S."/>
            <person name="Bahulikar R."/>
            <person name="Rahalkar M.C."/>
        </authorList>
    </citation>
    <scope>NUCLEOTIDE SEQUENCE [LARGE SCALE GENOMIC DNA]</scope>
    <source>
        <strain evidence="3 4">KRF1</strain>
    </source>
</reference>
<dbReference type="CDD" id="cd00093">
    <property type="entry name" value="HTH_XRE"/>
    <property type="match status" value="1"/>
</dbReference>
<dbReference type="Proteomes" id="UP000733744">
    <property type="component" value="Unassembled WGS sequence"/>
</dbReference>
<dbReference type="SUPFAM" id="SSF47413">
    <property type="entry name" value="lambda repressor-like DNA-binding domains"/>
    <property type="match status" value="1"/>
</dbReference>
<keyword evidence="1" id="KW-0238">DNA-binding</keyword>
<dbReference type="InterPro" id="IPR050807">
    <property type="entry name" value="TransReg_Diox_bact_type"/>
</dbReference>
<proteinExistence type="predicted"/>
<dbReference type="PROSITE" id="PS50943">
    <property type="entry name" value="HTH_CROC1"/>
    <property type="match status" value="1"/>
</dbReference>
<gene>
    <name evidence="3" type="ORF">EKO24_020145</name>
</gene>
<dbReference type="SMART" id="SM00530">
    <property type="entry name" value="HTH_XRE"/>
    <property type="match status" value="1"/>
</dbReference>
<dbReference type="PANTHER" id="PTHR46797:SF1">
    <property type="entry name" value="METHYLPHOSPHONATE SYNTHASE"/>
    <property type="match status" value="1"/>
</dbReference>
<evidence type="ECO:0000256" key="1">
    <source>
        <dbReference type="ARBA" id="ARBA00023125"/>
    </source>
</evidence>
<evidence type="ECO:0000259" key="2">
    <source>
        <dbReference type="PROSITE" id="PS50943"/>
    </source>
</evidence>
<comment type="caution">
    <text evidence="3">The sequence shown here is derived from an EMBL/GenBank/DDBJ whole genome shotgun (WGS) entry which is preliminary data.</text>
</comment>
<accession>A0ABY3C501</accession>
<evidence type="ECO:0000313" key="4">
    <source>
        <dbReference type="Proteomes" id="UP000733744"/>
    </source>
</evidence>
<dbReference type="InterPro" id="IPR010982">
    <property type="entry name" value="Lambda_DNA-bd_dom_sf"/>
</dbReference>
<keyword evidence="4" id="KW-1185">Reference proteome</keyword>
<feature type="domain" description="HTH cro/C1-type" evidence="2">
    <location>
        <begin position="18"/>
        <end position="62"/>
    </location>
</feature>
<sequence>MQIGDIVKCKRLDLSLVQKELESRSGVTQSMISKIENGSAENVSIDVLRKLAKALNCSLVDLLPETDKKI</sequence>
<protein>
    <submittedName>
        <fullName evidence="3">Helix-turn-helix transcriptional regulator</fullName>
    </submittedName>
</protein>
<dbReference type="PANTHER" id="PTHR46797">
    <property type="entry name" value="HTH-TYPE TRANSCRIPTIONAL REGULATOR"/>
    <property type="match status" value="1"/>
</dbReference>
<dbReference type="Pfam" id="PF01381">
    <property type="entry name" value="HTH_3"/>
    <property type="match status" value="1"/>
</dbReference>
<evidence type="ECO:0000313" key="3">
    <source>
        <dbReference type="EMBL" id="TRW89937.1"/>
    </source>
</evidence>
<organism evidence="3 4">
    <name type="scientific">Candidatus Methylobacter oryzae</name>
    <dbReference type="NCBI Taxonomy" id="2497749"/>
    <lineage>
        <taxon>Bacteria</taxon>
        <taxon>Pseudomonadati</taxon>
        <taxon>Pseudomonadota</taxon>
        <taxon>Gammaproteobacteria</taxon>
        <taxon>Methylococcales</taxon>
        <taxon>Methylococcaceae</taxon>
        <taxon>Methylobacter</taxon>
    </lineage>
</organism>
<name>A0ABY3C501_9GAMM</name>